<keyword evidence="3" id="KW-0479">Metal-binding</keyword>
<evidence type="ECO:0000256" key="3">
    <source>
        <dbReference type="ARBA" id="ARBA00022723"/>
    </source>
</evidence>
<dbReference type="AlphaFoldDB" id="A0A523UN92"/>
<dbReference type="CDD" id="cd03064">
    <property type="entry name" value="TRX_Fd_NuoE"/>
    <property type="match status" value="1"/>
</dbReference>
<name>A0A523UN92_UNCT6</name>
<evidence type="ECO:0000256" key="6">
    <source>
        <dbReference type="ARBA" id="ARBA00034078"/>
    </source>
</evidence>
<dbReference type="SUPFAM" id="SSF52833">
    <property type="entry name" value="Thioredoxin-like"/>
    <property type="match status" value="1"/>
</dbReference>
<dbReference type="GO" id="GO:0046872">
    <property type="term" value="F:metal ion binding"/>
    <property type="evidence" value="ECO:0007669"/>
    <property type="project" value="UniProtKB-KW"/>
</dbReference>
<dbReference type="InterPro" id="IPR028431">
    <property type="entry name" value="NADP_DH_HndA-like"/>
</dbReference>
<sequence>MNSADVTAILKKHEGKRGELISILEDIQKKYGYLPEAALRAVSERTGRSLTEIYGVATFYRSFSLQPRGKHIISVCLGTACHVRGGPMIAEEFQRQLGISAGETTRDKEFTLETVNCLGACALGPIVVIDGHYFSNVGRAKVKRILKKARVGLDKVQVATDRRVFPIEVSCARCNHSLMDPTHPIDGHPSIRVTVSFGQKHGWLRLSSLYGSYAIESEYEIPMDTVLNFFCPHCHTELVGAWNCPDCGAPMIPMIVRGGGMIQVCSRRGCKSHMLDIAETDSQSYGDDSTSSDK</sequence>
<evidence type="ECO:0000256" key="2">
    <source>
        <dbReference type="ARBA" id="ARBA00022714"/>
    </source>
</evidence>
<evidence type="ECO:0000256" key="1">
    <source>
        <dbReference type="ARBA" id="ARBA00010643"/>
    </source>
</evidence>
<dbReference type="GO" id="GO:0016491">
    <property type="term" value="F:oxidoreductase activity"/>
    <property type="evidence" value="ECO:0007669"/>
    <property type="project" value="UniProtKB-KW"/>
</dbReference>
<protein>
    <submittedName>
        <fullName evidence="7">NADH-quinone oxidoreductase subunit NuoE</fullName>
        <ecNumber evidence="7">1.6.5.11</ecNumber>
    </submittedName>
</protein>
<comment type="cofactor">
    <cofactor evidence="6">
        <name>[2Fe-2S] cluster</name>
        <dbReference type="ChEBI" id="CHEBI:190135"/>
    </cofactor>
</comment>
<dbReference type="PANTHER" id="PTHR43342:SF1">
    <property type="entry name" value="BIFURCATING [FEFE] HYDROGENASE GAMMA SUBUNIT"/>
    <property type="match status" value="1"/>
</dbReference>
<dbReference type="NCBIfam" id="NF005722">
    <property type="entry name" value="PRK07539.1-2"/>
    <property type="match status" value="1"/>
</dbReference>
<dbReference type="InterPro" id="IPR041921">
    <property type="entry name" value="NuoE_N"/>
</dbReference>
<keyword evidence="5" id="KW-0411">Iron-sulfur</keyword>
<dbReference type="GO" id="GO:0051537">
    <property type="term" value="F:2 iron, 2 sulfur cluster binding"/>
    <property type="evidence" value="ECO:0007669"/>
    <property type="project" value="UniProtKB-KW"/>
</dbReference>
<evidence type="ECO:0000256" key="4">
    <source>
        <dbReference type="ARBA" id="ARBA00023004"/>
    </source>
</evidence>
<keyword evidence="2" id="KW-0001">2Fe-2S</keyword>
<dbReference type="EC" id="1.6.5.11" evidence="7"/>
<keyword evidence="7" id="KW-0560">Oxidoreductase</keyword>
<accession>A0A523UN92</accession>
<dbReference type="Gene3D" id="3.40.30.10">
    <property type="entry name" value="Glutaredoxin"/>
    <property type="match status" value="1"/>
</dbReference>
<dbReference type="InterPro" id="IPR042128">
    <property type="entry name" value="NuoE_dom"/>
</dbReference>
<dbReference type="InterPro" id="IPR036249">
    <property type="entry name" value="Thioredoxin-like_sf"/>
</dbReference>
<organism evidence="7 8">
    <name type="scientific">candidate division TA06 bacterium</name>
    <dbReference type="NCBI Taxonomy" id="2250710"/>
    <lineage>
        <taxon>Bacteria</taxon>
        <taxon>Bacteria division TA06</taxon>
    </lineage>
</organism>
<dbReference type="Gene3D" id="1.10.10.1590">
    <property type="entry name" value="NADH-quinone oxidoreductase subunit E"/>
    <property type="match status" value="1"/>
</dbReference>
<gene>
    <name evidence="7" type="primary">nuoE</name>
    <name evidence="7" type="ORF">E3J62_11685</name>
</gene>
<dbReference type="EMBL" id="SOJN01000142">
    <property type="protein sequence ID" value="TET43997.1"/>
    <property type="molecule type" value="Genomic_DNA"/>
</dbReference>
<comment type="similarity">
    <text evidence="1">Belongs to the complex I 24 kDa subunit family.</text>
</comment>
<dbReference type="PROSITE" id="PS01099">
    <property type="entry name" value="COMPLEX1_24K"/>
    <property type="match status" value="1"/>
</dbReference>
<dbReference type="Pfam" id="PF01257">
    <property type="entry name" value="2Fe-2S_thioredx"/>
    <property type="match status" value="1"/>
</dbReference>
<dbReference type="InterPro" id="IPR002023">
    <property type="entry name" value="NuoE-like"/>
</dbReference>
<proteinExistence type="inferred from homology"/>
<keyword evidence="4" id="KW-0408">Iron</keyword>
<dbReference type="PANTHER" id="PTHR43342">
    <property type="entry name" value="NADH-QUINONE OXIDOREDUCTASE, E SUBUNIT"/>
    <property type="match status" value="1"/>
</dbReference>
<evidence type="ECO:0000256" key="5">
    <source>
        <dbReference type="ARBA" id="ARBA00023014"/>
    </source>
</evidence>
<reference evidence="7 8" key="1">
    <citation type="submission" date="2019-03" db="EMBL/GenBank/DDBJ databases">
        <title>Metabolic potential of uncultured bacteria and archaea associated with petroleum seepage in deep-sea sediments.</title>
        <authorList>
            <person name="Dong X."/>
            <person name="Hubert C."/>
        </authorList>
    </citation>
    <scope>NUCLEOTIDE SEQUENCE [LARGE SCALE GENOMIC DNA]</scope>
    <source>
        <strain evidence="7">E44_bin18</strain>
    </source>
</reference>
<evidence type="ECO:0000313" key="7">
    <source>
        <dbReference type="EMBL" id="TET43997.1"/>
    </source>
</evidence>
<dbReference type="Proteomes" id="UP000315525">
    <property type="component" value="Unassembled WGS sequence"/>
</dbReference>
<comment type="caution">
    <text evidence="7">The sequence shown here is derived from an EMBL/GenBank/DDBJ whole genome shotgun (WGS) entry which is preliminary data.</text>
</comment>
<evidence type="ECO:0000313" key="8">
    <source>
        <dbReference type="Proteomes" id="UP000315525"/>
    </source>
</evidence>